<reference evidence="2 3" key="1">
    <citation type="submission" date="2014-07" db="EMBL/GenBank/DDBJ databases">
        <title>Methanogenic archaea and the global carbon cycle.</title>
        <authorList>
            <person name="Henriksen J.R."/>
            <person name="Luke J."/>
            <person name="Reinhart S."/>
            <person name="Benedict M.N."/>
            <person name="Youngblut N.D."/>
            <person name="Metcalf M.E."/>
            <person name="Whitaker R.J."/>
            <person name="Metcalf W.W."/>
        </authorList>
    </citation>
    <scope>NUCLEOTIDE SEQUENCE [LARGE SCALE GENOMIC DNA]</scope>
    <source>
        <strain evidence="2 3">MM1</strain>
    </source>
</reference>
<dbReference type="InterPro" id="IPR000357">
    <property type="entry name" value="HEAT"/>
</dbReference>
<evidence type="ECO:0000313" key="3">
    <source>
        <dbReference type="Proteomes" id="UP000033048"/>
    </source>
</evidence>
<sequence length="251" mass="28068">MTIYNRKIKRLTNNKQIIDIAKILRSTDIQDLQIDCFKAISILSKKDLVDPTAVNISIKLLQSNNPSVRRFAAFALGDMANCGLYDEICIQPLKIMASEHDKENRWSSIFALMTLTKKGVVFDGALDMFHNKLLDNFDKVTYNSAFAIGHLANVGIINENVLLPLISLLNDRNTYTRKGAAFALSSMAKKGVFHKMALNPSIGLLKDKDKFTRKYALEIVSVLEENGINNSETARTEINISDSIVQRTNIG</sequence>
<proteinExistence type="predicted"/>
<evidence type="ECO:0000256" key="1">
    <source>
        <dbReference type="ARBA" id="ARBA00022737"/>
    </source>
</evidence>
<accession>A0A0E3SNK8</accession>
<keyword evidence="3" id="KW-1185">Reference proteome</keyword>
<dbReference type="OrthoDB" id="384171at2157"/>
<gene>
    <name evidence="2" type="ORF">MCMEM_0083</name>
</gene>
<name>A0A0E3SNK8_METMT</name>
<organism evidence="2 3">
    <name type="scientific">Methanococcoides methylutens MM1</name>
    <dbReference type="NCBI Taxonomy" id="1434104"/>
    <lineage>
        <taxon>Archaea</taxon>
        <taxon>Methanobacteriati</taxon>
        <taxon>Methanobacteriota</taxon>
        <taxon>Stenosarchaea group</taxon>
        <taxon>Methanomicrobia</taxon>
        <taxon>Methanosarcinales</taxon>
        <taxon>Methanosarcinaceae</taxon>
        <taxon>Methanococcoides</taxon>
    </lineage>
</organism>
<dbReference type="GeneID" id="24892554"/>
<dbReference type="Pfam" id="PF02985">
    <property type="entry name" value="HEAT"/>
    <property type="match status" value="1"/>
</dbReference>
<dbReference type="SUPFAM" id="SSF48371">
    <property type="entry name" value="ARM repeat"/>
    <property type="match status" value="1"/>
</dbReference>
<dbReference type="InterPro" id="IPR016024">
    <property type="entry name" value="ARM-type_fold"/>
</dbReference>
<protein>
    <submittedName>
        <fullName evidence="2">Uncharacterized protein</fullName>
    </submittedName>
</protein>
<evidence type="ECO:0000313" key="2">
    <source>
        <dbReference type="EMBL" id="AKB84136.1"/>
    </source>
</evidence>
<dbReference type="InterPro" id="IPR011989">
    <property type="entry name" value="ARM-like"/>
</dbReference>
<dbReference type="KEGG" id="mmet:MCMEM_0083"/>
<dbReference type="Gene3D" id="1.25.10.10">
    <property type="entry name" value="Leucine-rich Repeat Variant"/>
    <property type="match status" value="1"/>
</dbReference>
<dbReference type="RefSeq" id="WP_048204386.1">
    <property type="nucleotide sequence ID" value="NZ_CP009518.1"/>
</dbReference>
<dbReference type="HOGENOM" id="CLU_1105217_0_0_2"/>
<keyword evidence="1" id="KW-0677">Repeat</keyword>
<dbReference type="EMBL" id="CP009518">
    <property type="protein sequence ID" value="AKB84136.1"/>
    <property type="molecule type" value="Genomic_DNA"/>
</dbReference>
<dbReference type="AlphaFoldDB" id="A0A0E3SNK8"/>
<dbReference type="Proteomes" id="UP000033048">
    <property type="component" value="Chromosome"/>
</dbReference>